<dbReference type="OMA" id="HETHDIQ"/>
<keyword evidence="4" id="KW-1185">Reference proteome</keyword>
<gene>
    <name evidence="3" type="ORF">PENDEC_c014G06214</name>
</gene>
<comment type="caution">
    <text evidence="3">The sequence shown here is derived from an EMBL/GenBank/DDBJ whole genome shotgun (WGS) entry which is preliminary data.</text>
</comment>
<protein>
    <submittedName>
        <fullName evidence="3">Uncharacterized protein</fullName>
    </submittedName>
</protein>
<dbReference type="AlphaFoldDB" id="A0A1V6P9F3"/>
<name>A0A1V6P9F3_PENDC</name>
<dbReference type="SUPFAM" id="SSF55729">
    <property type="entry name" value="Acyl-CoA N-acyltransferases (Nat)"/>
    <property type="match status" value="1"/>
</dbReference>
<accession>A0A1V6P9F3</accession>
<dbReference type="InterPro" id="IPR016181">
    <property type="entry name" value="Acyl_CoA_acyltransferase"/>
</dbReference>
<sequence length="185" mass="20883">MQRSWRKDTDKLTFIACRPTDALNAESDSPCNMIGDINLFLRIDDGDDGTASPKIIGEVELMIAEKINQRRGFGKAALLVFMRYIVEKQEGILEEFVGGLDAEMKRRVREKGVLELECLSVKIGQTNRRSLALFQGLGFVKVGEEPNFFGEFELRRVDLGVEGVEVEMGRAGVEGYEEAVYERRK</sequence>
<evidence type="ECO:0000313" key="4">
    <source>
        <dbReference type="Proteomes" id="UP000191522"/>
    </source>
</evidence>
<dbReference type="Gene3D" id="3.40.630.30">
    <property type="match status" value="1"/>
</dbReference>
<dbReference type="PANTHER" id="PTHR13256">
    <property type="entry name" value="N-ACETYLTRANSFERASE 9"/>
    <property type="match status" value="1"/>
</dbReference>
<organism evidence="3 4">
    <name type="scientific">Penicillium decumbens</name>
    <dbReference type="NCBI Taxonomy" id="69771"/>
    <lineage>
        <taxon>Eukaryota</taxon>
        <taxon>Fungi</taxon>
        <taxon>Dikarya</taxon>
        <taxon>Ascomycota</taxon>
        <taxon>Pezizomycotina</taxon>
        <taxon>Eurotiomycetes</taxon>
        <taxon>Eurotiomycetidae</taxon>
        <taxon>Eurotiales</taxon>
        <taxon>Aspergillaceae</taxon>
        <taxon>Penicillium</taxon>
    </lineage>
</organism>
<evidence type="ECO:0000313" key="3">
    <source>
        <dbReference type="EMBL" id="OQD73575.1"/>
    </source>
</evidence>
<dbReference type="Proteomes" id="UP000191522">
    <property type="component" value="Unassembled WGS sequence"/>
</dbReference>
<keyword evidence="2" id="KW-0012">Acyltransferase</keyword>
<evidence type="ECO:0000256" key="2">
    <source>
        <dbReference type="ARBA" id="ARBA00023315"/>
    </source>
</evidence>
<proteinExistence type="predicted"/>
<evidence type="ECO:0000256" key="1">
    <source>
        <dbReference type="ARBA" id="ARBA00022679"/>
    </source>
</evidence>
<dbReference type="InterPro" id="IPR039135">
    <property type="entry name" value="NAT9-like"/>
</dbReference>
<dbReference type="EMBL" id="MDYL01000014">
    <property type="protein sequence ID" value="OQD73575.1"/>
    <property type="molecule type" value="Genomic_DNA"/>
</dbReference>
<dbReference type="GO" id="GO:0008080">
    <property type="term" value="F:N-acetyltransferase activity"/>
    <property type="evidence" value="ECO:0007669"/>
    <property type="project" value="InterPro"/>
</dbReference>
<keyword evidence="1" id="KW-0808">Transferase</keyword>
<dbReference type="PANTHER" id="PTHR13256:SF16">
    <property type="entry name" value="ALPHA_BETA-TUBULIN-N-ACETYLTRANSFERASE 9"/>
    <property type="match status" value="1"/>
</dbReference>
<reference evidence="4" key="1">
    <citation type="journal article" date="2017" name="Nat. Microbiol.">
        <title>Global analysis of biosynthetic gene clusters reveals vast potential of secondary metabolite production in Penicillium species.</title>
        <authorList>
            <person name="Nielsen J.C."/>
            <person name="Grijseels S."/>
            <person name="Prigent S."/>
            <person name="Ji B."/>
            <person name="Dainat J."/>
            <person name="Nielsen K.F."/>
            <person name="Frisvad J.C."/>
            <person name="Workman M."/>
            <person name="Nielsen J."/>
        </authorList>
    </citation>
    <scope>NUCLEOTIDE SEQUENCE [LARGE SCALE GENOMIC DNA]</scope>
    <source>
        <strain evidence="4">IBT 11843</strain>
    </source>
</reference>
<dbReference type="OrthoDB" id="5043642at2759"/>